<feature type="region of interest" description="Disordered" evidence="1">
    <location>
        <begin position="1"/>
        <end position="21"/>
    </location>
</feature>
<proteinExistence type="predicted"/>
<protein>
    <submittedName>
        <fullName evidence="2">Uncharacterized protein</fullName>
    </submittedName>
</protein>
<reference evidence="2 3" key="1">
    <citation type="submission" date="2021-06" db="EMBL/GenBank/DDBJ databases">
        <title>Caerostris extrusa draft genome.</title>
        <authorList>
            <person name="Kono N."/>
            <person name="Arakawa K."/>
        </authorList>
    </citation>
    <scope>NUCLEOTIDE SEQUENCE [LARGE SCALE GENOMIC DNA]</scope>
</reference>
<evidence type="ECO:0000313" key="3">
    <source>
        <dbReference type="Proteomes" id="UP001054945"/>
    </source>
</evidence>
<organism evidence="2 3">
    <name type="scientific">Caerostris extrusa</name>
    <name type="common">Bark spider</name>
    <name type="synonym">Caerostris bankana</name>
    <dbReference type="NCBI Taxonomy" id="172846"/>
    <lineage>
        <taxon>Eukaryota</taxon>
        <taxon>Metazoa</taxon>
        <taxon>Ecdysozoa</taxon>
        <taxon>Arthropoda</taxon>
        <taxon>Chelicerata</taxon>
        <taxon>Arachnida</taxon>
        <taxon>Araneae</taxon>
        <taxon>Araneomorphae</taxon>
        <taxon>Entelegynae</taxon>
        <taxon>Araneoidea</taxon>
        <taxon>Araneidae</taxon>
        <taxon>Caerostris</taxon>
    </lineage>
</organism>
<keyword evidence="3" id="KW-1185">Reference proteome</keyword>
<dbReference type="Proteomes" id="UP001054945">
    <property type="component" value="Unassembled WGS sequence"/>
</dbReference>
<comment type="caution">
    <text evidence="2">The sequence shown here is derived from an EMBL/GenBank/DDBJ whole genome shotgun (WGS) entry which is preliminary data.</text>
</comment>
<evidence type="ECO:0000313" key="2">
    <source>
        <dbReference type="EMBL" id="GIY66905.1"/>
    </source>
</evidence>
<sequence>MNQSPEAPRYEFYPSSSSGVPLSDHSFSFSRKTKVLEFLSPDLTLLADGYETGPAAHRNTTFRTYGVIWTDQEVIAALGSLEPIAIIKGAIVASSVLADIQVIKWMIEAAGPLEKV</sequence>
<dbReference type="EMBL" id="BPLR01014170">
    <property type="protein sequence ID" value="GIY66905.1"/>
    <property type="molecule type" value="Genomic_DNA"/>
</dbReference>
<accession>A0AAV4VAB3</accession>
<dbReference type="AlphaFoldDB" id="A0AAV4VAB3"/>
<name>A0AAV4VAB3_CAEEX</name>
<evidence type="ECO:0000256" key="1">
    <source>
        <dbReference type="SAM" id="MobiDB-lite"/>
    </source>
</evidence>
<gene>
    <name evidence="2" type="ORF">CEXT_676871</name>
</gene>